<accession>A0A8S1S0G7</accession>
<keyword evidence="4" id="KW-1133">Transmembrane helix</keyword>
<dbReference type="InterPro" id="IPR006212">
    <property type="entry name" value="Furin_repeat"/>
</dbReference>
<dbReference type="Pfam" id="PF13948">
    <property type="entry name" value="DUF4215"/>
    <property type="match status" value="10"/>
</dbReference>
<keyword evidence="3" id="KW-1015">Disulfide bond</keyword>
<feature type="transmembrane region" description="Helical" evidence="4">
    <location>
        <begin position="1838"/>
        <end position="1860"/>
    </location>
</feature>
<evidence type="ECO:0000256" key="5">
    <source>
        <dbReference type="SAM" id="SignalP"/>
    </source>
</evidence>
<feature type="transmembrane region" description="Helical" evidence="4">
    <location>
        <begin position="1775"/>
        <end position="1794"/>
    </location>
</feature>
<evidence type="ECO:0000256" key="4">
    <source>
        <dbReference type="SAM" id="Phobius"/>
    </source>
</evidence>
<dbReference type="PANTHER" id="PTHR38934">
    <property type="entry name" value="HYPHALLY REGULATED CELL WALL PROTEIN 1"/>
    <property type="match status" value="1"/>
</dbReference>
<dbReference type="InterPro" id="IPR000742">
    <property type="entry name" value="EGF"/>
</dbReference>
<keyword evidence="1 5" id="KW-0732">Signal</keyword>
<evidence type="ECO:0000259" key="6">
    <source>
        <dbReference type="SMART" id="SM00181"/>
    </source>
</evidence>
<evidence type="ECO:0000256" key="3">
    <source>
        <dbReference type="ARBA" id="ARBA00023157"/>
    </source>
</evidence>
<dbReference type="NCBIfam" id="TIGR02232">
    <property type="entry name" value="myxo_disulf_rpt"/>
    <property type="match status" value="6"/>
</dbReference>
<feature type="domain" description="EGF-like" evidence="6">
    <location>
        <begin position="415"/>
        <end position="444"/>
    </location>
</feature>
<gene>
    <name evidence="7" type="ORF">PPENT_87.1.T0020197</name>
</gene>
<feature type="domain" description="EGF-like" evidence="6">
    <location>
        <begin position="850"/>
        <end position="884"/>
    </location>
</feature>
<comment type="caution">
    <text evidence="7">The sequence shown here is derived from an EMBL/GenBank/DDBJ whole genome shotgun (WGS) entry which is preliminary data.</text>
</comment>
<evidence type="ECO:0000313" key="8">
    <source>
        <dbReference type="Proteomes" id="UP000689195"/>
    </source>
</evidence>
<dbReference type="Proteomes" id="UP000689195">
    <property type="component" value="Unassembled WGS sequence"/>
</dbReference>
<keyword evidence="8" id="KW-1185">Reference proteome</keyword>
<dbReference type="SMART" id="SM00261">
    <property type="entry name" value="FU"/>
    <property type="match status" value="9"/>
</dbReference>
<feature type="domain" description="EGF-like" evidence="6">
    <location>
        <begin position="1160"/>
        <end position="1193"/>
    </location>
</feature>
<reference evidence="7" key="1">
    <citation type="submission" date="2021-01" db="EMBL/GenBank/DDBJ databases">
        <authorList>
            <consortium name="Genoscope - CEA"/>
            <person name="William W."/>
        </authorList>
    </citation>
    <scope>NUCLEOTIDE SEQUENCE</scope>
</reference>
<organism evidence="7 8">
    <name type="scientific">Paramecium pentaurelia</name>
    <dbReference type="NCBI Taxonomy" id="43138"/>
    <lineage>
        <taxon>Eukaryota</taxon>
        <taxon>Sar</taxon>
        <taxon>Alveolata</taxon>
        <taxon>Ciliophora</taxon>
        <taxon>Intramacronucleata</taxon>
        <taxon>Oligohymenophorea</taxon>
        <taxon>Peniculida</taxon>
        <taxon>Parameciidae</taxon>
        <taxon>Paramecium</taxon>
    </lineage>
</organism>
<dbReference type="CDD" id="cd00064">
    <property type="entry name" value="FU"/>
    <property type="match status" value="2"/>
</dbReference>
<dbReference type="PANTHER" id="PTHR38934:SF6">
    <property type="entry name" value="CHROMOSOME UNDETERMINED SCAFFOLD_176, WHOLE GENOME SHOTGUN SEQUENCE"/>
    <property type="match status" value="1"/>
</dbReference>
<feature type="transmembrane region" description="Helical" evidence="4">
    <location>
        <begin position="1598"/>
        <end position="1619"/>
    </location>
</feature>
<feature type="chain" id="PRO_5035901917" description="EGF-like domain-containing protein" evidence="5">
    <location>
        <begin position="16"/>
        <end position="1891"/>
    </location>
</feature>
<name>A0A8S1S0G7_9CILI</name>
<evidence type="ECO:0000313" key="7">
    <source>
        <dbReference type="EMBL" id="CAD8133040.1"/>
    </source>
</evidence>
<feature type="signal peptide" evidence="5">
    <location>
        <begin position="1"/>
        <end position="15"/>
    </location>
</feature>
<dbReference type="EMBL" id="CAJJDO010000002">
    <property type="protein sequence ID" value="CAD8133040.1"/>
    <property type="molecule type" value="Genomic_DNA"/>
</dbReference>
<evidence type="ECO:0000256" key="1">
    <source>
        <dbReference type="ARBA" id="ARBA00022729"/>
    </source>
</evidence>
<feature type="domain" description="EGF-like" evidence="6">
    <location>
        <begin position="918"/>
        <end position="952"/>
    </location>
</feature>
<sequence length="1891" mass="215634">MFLIVSAIQILLAHANWVMIDQSFVDGFTSNNSWDLSKYCDYFDNDESFRNNSCQSNSIKYVRLKDDRQRMDKIYQQKSYQSEVIVDIFFDNAGDTSGNQAYFTLNLTQSSSSRDIMQQRNYIYSDLTQNARQICNSSTPQYFDFITYVGTSPVLYKEKFNISIGIETDEDNQILGVRNVFVYVKYCSPTCKTCSSSTSCLTCVYGSLQTDGSCTCDPSHQFAQTGIGCRQECERDYFIARSDNICVPDRRIKSLVSYFESTTFTAYSPFQFVQDSANSRSSPSQIFDCSSTKYVGSLLYSEGMSLQLATSQSLKFIRLRITFYLQGFLTNNRIQILLDDQIQGEIIKTSSDYNFEKIRKIYRQSVICTNTYDLIRIEAILRTYSNTPKLILKGSQLTQATSTWGFRNITIDSGNCKENCAVCADFSTCQQCISNYVLFQNGCVSDCPVHSANCVDYADMIPNSRYLAKGFYNFNMTTSDINKFFDEIIPTGNNFLTQQKFSIFPTKFVLGGVMVWNNAIYKKSWSISKPHYAVTIRFNVIYGDQYAGNFYYTIQGVKSVAHPKPSTSGQNIIGMSLNEITKYFEIFQNPFTSSPLNIEFQCTDTTVDPRDQFCAISDYFIVVHYCLPFCQDCNDGVSCVTWESGHLNENCDVNQFLQFDSISETYNCITCNQPGCLTCKNLEECTSCDSSSQYNTLINGVCLPINPPSPPSPSLQCHKYCETCTGALITNCQTCVSDFHRILSNNQCLCQSGFYDDGINVICLPVCGDLLIVDGEDCDDGNSNPYDGCNDCKFSCDETCEECFWGICFHCQKGFQIVDNQCVAICGDNLLVKTEECEDNNQTPNEGCYNCKFSCPNHCIDCQFNKCIKCDELNGWYLDKNICQPICGDGIVAIQLEQCDDKNQQEFNELLNKQFCFQCQQICQDSCSTCYKGECYQCNKGWVLNTIQKNCHPINGDKLVVGNEQCDDWNEIPYDGCYLSQYSCDQNCIDCQMEICYICEFGFYLNQGVNSCVSKCGDGLVAKDEQCDDGVDNGCINCQKECQKECLSCYQGQCQVCEGIGWEIDIVSGVCRSNCGDGIIVGKEQCDDGNEIEFDGCHQCELRCLQQQCTKCLIGICLECGNDGWYLFEYKCISFCGDLIVVDNEECDDGNIIPYDGCFECKFQCQIECTDCRSGICYECGIQGWHLINNYCEIICGDGIVVQDLEECDDGNFIQYDGCYQCQFQCSEMCTVCQQGICYECDYFGWMIDDHICKPFCGDGIITGNEQCDDMNNNQNDGCHQCQYACDEYCIDCQQGICQQCELGRFIVQNVCISQCGDGAYVKSAELCDDGNIENGDGCDKNCQIEANYICQNREGRFSLCAYSKQPQFNVKLLSTNVEDFQDVQITFDQKMKYYGGDQDKLSQLIISSIIDMKDSQYDIVYQIIKSESKDEISDITILLKVNFNAPIERPQLKIQFLNDSFLSEYNLPLQQLTKTVQLNTPSVLNQDQINLAQSTVAYNEAVIYFLIGLSGLCLMTGSSELFWNLMDQLQYLSYIKYVNIRFPPNLNIYFEVFKLISIQPAISALKIDNLFNFIQQGENNQILRDDKFKPDDINIRFLDNFSSFIFCLITAYSGYFFFKITYMLLYQMQPYFLLKMNQTIAKGFYLIRKQFYKSSKEFHYNGILRVMMSNAYDISFAMTIQLSYFQSKNISETINSYLSLAIFASYLGVSIYIFNIMQKFSHQNTLRAKKQYESLFEGIQEGKNVWVSQYNTILLIKKLTFISIIVFMQTDGKLQTLLIAINQSLFLFFCIANNPLQSHYEYYKILITESLVIFNTITFILYDYLKDIGLNENFSITLGWVHISSFSAILIFSLIIDIFQQLQVMVIKLRQFCCQNKNQEDLGSQVRLFI</sequence>
<feature type="transmembrane region" description="Helical" evidence="4">
    <location>
        <begin position="1806"/>
        <end position="1826"/>
    </location>
</feature>
<keyword evidence="4" id="KW-0472">Membrane</keyword>
<proteinExistence type="predicted"/>
<feature type="domain" description="EGF-like" evidence="6">
    <location>
        <begin position="723"/>
        <end position="764"/>
    </location>
</feature>
<feature type="domain" description="EGF-like" evidence="6">
    <location>
        <begin position="193"/>
        <end position="234"/>
    </location>
</feature>
<keyword evidence="4" id="KW-0812">Transmembrane</keyword>
<evidence type="ECO:0000256" key="2">
    <source>
        <dbReference type="ARBA" id="ARBA00022737"/>
    </source>
</evidence>
<dbReference type="InterPro" id="IPR011936">
    <property type="entry name" value="Myxo_disulph_rpt"/>
</dbReference>
<protein>
    <recommendedName>
        <fullName evidence="6">EGF-like domain-containing protein</fullName>
    </recommendedName>
</protein>
<feature type="transmembrane region" description="Helical" evidence="4">
    <location>
        <begin position="1698"/>
        <end position="1718"/>
    </location>
</feature>
<feature type="transmembrane region" description="Helical" evidence="4">
    <location>
        <begin position="1751"/>
        <end position="1769"/>
    </location>
</feature>
<dbReference type="OrthoDB" id="4062651at2759"/>
<feature type="domain" description="EGF-like" evidence="6">
    <location>
        <begin position="791"/>
        <end position="823"/>
    </location>
</feature>
<feature type="transmembrane region" description="Helical" evidence="4">
    <location>
        <begin position="1502"/>
        <end position="1524"/>
    </location>
</feature>
<keyword evidence="2" id="KW-0677">Repeat</keyword>
<dbReference type="SMART" id="SM00181">
    <property type="entry name" value="EGF"/>
    <property type="match status" value="7"/>
</dbReference>